<protein>
    <submittedName>
        <fullName evidence="1">Uncharacterized protein</fullName>
    </submittedName>
</protein>
<dbReference type="RefSeq" id="XP_007509781.1">
    <property type="nucleotide sequence ID" value="XM_007509719.1"/>
</dbReference>
<dbReference type="InterPro" id="IPR012643">
    <property type="entry name" value="Wound_ind"/>
</dbReference>
<dbReference type="Proteomes" id="UP000198341">
    <property type="component" value="Chromosome 12"/>
</dbReference>
<name>K8ELI7_9CHLO</name>
<dbReference type="EMBL" id="FO082267">
    <property type="protein sequence ID" value="CCO18896.1"/>
    <property type="molecule type" value="Genomic_DNA"/>
</dbReference>
<accession>K8ELI7</accession>
<reference evidence="1 2" key="1">
    <citation type="submission" date="2011-10" db="EMBL/GenBank/DDBJ databases">
        <authorList>
            <person name="Genoscope - CEA"/>
        </authorList>
    </citation>
    <scope>NUCLEOTIDE SEQUENCE [LARGE SCALE GENOMIC DNA]</scope>
    <source>
        <strain evidence="1 2">RCC 1105</strain>
    </source>
</reference>
<dbReference type="GeneID" id="19012536"/>
<organism evidence="1 2">
    <name type="scientific">Bathycoccus prasinos</name>
    <dbReference type="NCBI Taxonomy" id="41875"/>
    <lineage>
        <taxon>Eukaryota</taxon>
        <taxon>Viridiplantae</taxon>
        <taxon>Chlorophyta</taxon>
        <taxon>Mamiellophyceae</taxon>
        <taxon>Mamiellales</taxon>
        <taxon>Bathycoccaceae</taxon>
        <taxon>Bathycoccus</taxon>
    </lineage>
</organism>
<dbReference type="AlphaFoldDB" id="K8ELI7"/>
<evidence type="ECO:0000313" key="1">
    <source>
        <dbReference type="EMBL" id="CCO18896.1"/>
    </source>
</evidence>
<gene>
    <name evidence="1" type="ordered locus">Bathy12g03830</name>
</gene>
<dbReference type="Pfam" id="PF08186">
    <property type="entry name" value="Wound_ind"/>
    <property type="match status" value="1"/>
</dbReference>
<sequence>MIYDVNAPYFRSFLKNAGGAKNQFAKGPTDKGPRASENKPVCALVVNMEGQQQEHQKKEWENLVFSVEAPGAVLNFQILLGTECAFCYVGTSDPSTFNRLALCTKARSMNSSFKYASSNPLGGDAKTGAQSFAERLLDLVHTQNGNEGKGANLNSIAVSVNVADDASTLRAFAEKTLAKRLLEMLQQ</sequence>
<proteinExistence type="predicted"/>
<keyword evidence="2" id="KW-1185">Reference proteome</keyword>
<dbReference type="KEGG" id="bpg:Bathy12g03830"/>
<evidence type="ECO:0000313" key="2">
    <source>
        <dbReference type="Proteomes" id="UP000198341"/>
    </source>
</evidence>